<keyword evidence="3" id="KW-1185">Reference proteome</keyword>
<feature type="transmembrane region" description="Helical" evidence="1">
    <location>
        <begin position="16"/>
        <end position="34"/>
    </location>
</feature>
<accession>A0AAE3ATD2</accession>
<name>A0AAE3ATD2_9FIRM</name>
<feature type="transmembrane region" description="Helical" evidence="1">
    <location>
        <begin position="219"/>
        <end position="240"/>
    </location>
</feature>
<dbReference type="Proteomes" id="UP001199355">
    <property type="component" value="Unassembled WGS sequence"/>
</dbReference>
<dbReference type="EMBL" id="JAJEQF010000013">
    <property type="protein sequence ID" value="MCC2167384.1"/>
    <property type="molecule type" value="Genomic_DNA"/>
</dbReference>
<feature type="transmembrane region" description="Helical" evidence="1">
    <location>
        <begin position="281"/>
        <end position="302"/>
    </location>
</feature>
<feature type="transmembrane region" description="Helical" evidence="1">
    <location>
        <begin position="188"/>
        <end position="213"/>
    </location>
</feature>
<evidence type="ECO:0000313" key="2">
    <source>
        <dbReference type="EMBL" id="MCC2167384.1"/>
    </source>
</evidence>
<gene>
    <name evidence="2" type="ORF">LKD45_06690</name>
</gene>
<sequence length="488" mass="55933">MAALKKVNGKWTKQQIFYFAWLLISVGLFYSFIYNDILETMRVSISFWEELIHGNLHYFYGGRWQQTSAAYVKEVQAVYDFPIYIVFAIWNFPIWLVEHFGKVDVMNSVLCMMWEKTLLLVSVLLITKALYRLCRTLDLNENLSSLACLLFLSSNFFMTSVIMMSAYDIIALYFAIKGIDYYFQGKNKGFLLCFMCAIPLKFFALLLFVPLLLLKEKRIPQIIGSGILSILPILIFRFLLPCRAVMGDASTVSFSLTNMLKSTELSNLAWIYAVYHEAPIAIGQMYLSIAAWIILFLVCYFVKIESQESLKQWGIYACFMSYAILFVLCMSHPYWLLIMMPFMAIMMAQNSKYLYVNMIVEMLLTWGMIFAQIFKFPWCFGNALVNGMFLPLLLGKQSTFQSVTPMTLVNQLVSGDNASSYLIGMGCTVFAAGILVFSVLNLPCLKDKFHFINMEEKPETWLMVLRMISGIVIAMIPIAMYVIGVKAA</sequence>
<feature type="transmembrane region" description="Helical" evidence="1">
    <location>
        <begin position="354"/>
        <end position="371"/>
    </location>
</feature>
<evidence type="ECO:0000313" key="3">
    <source>
        <dbReference type="Proteomes" id="UP001199355"/>
    </source>
</evidence>
<proteinExistence type="predicted"/>
<feature type="transmembrane region" description="Helical" evidence="1">
    <location>
        <begin position="314"/>
        <end position="334"/>
    </location>
</feature>
<feature type="transmembrane region" description="Helical" evidence="1">
    <location>
        <begin position="418"/>
        <end position="440"/>
    </location>
</feature>
<organism evidence="2 3">
    <name type="scientific">Gallintestinimicrobium propionicum</name>
    <dbReference type="NCBI Taxonomy" id="2981770"/>
    <lineage>
        <taxon>Bacteria</taxon>
        <taxon>Bacillati</taxon>
        <taxon>Bacillota</taxon>
        <taxon>Clostridia</taxon>
        <taxon>Lachnospirales</taxon>
        <taxon>Lachnospiraceae</taxon>
        <taxon>Gallintestinimicrobium</taxon>
    </lineage>
</organism>
<evidence type="ECO:0000256" key="1">
    <source>
        <dbReference type="SAM" id="Phobius"/>
    </source>
</evidence>
<dbReference type="AlphaFoldDB" id="A0AAE3ATD2"/>
<feature type="transmembrane region" description="Helical" evidence="1">
    <location>
        <begin position="109"/>
        <end position="131"/>
    </location>
</feature>
<protein>
    <submittedName>
        <fullName evidence="2">Uncharacterized protein</fullName>
    </submittedName>
</protein>
<dbReference type="RefSeq" id="WP_308728086.1">
    <property type="nucleotide sequence ID" value="NZ_JAJEQF010000013.1"/>
</dbReference>
<feature type="transmembrane region" description="Helical" evidence="1">
    <location>
        <begin position="461"/>
        <end position="483"/>
    </location>
</feature>
<feature type="transmembrane region" description="Helical" evidence="1">
    <location>
        <begin position="378"/>
        <end position="398"/>
    </location>
</feature>
<keyword evidence="1" id="KW-0472">Membrane</keyword>
<keyword evidence="1" id="KW-0812">Transmembrane</keyword>
<comment type="caution">
    <text evidence="2">The sequence shown here is derived from an EMBL/GenBank/DDBJ whole genome shotgun (WGS) entry which is preliminary data.</text>
</comment>
<feature type="transmembrane region" description="Helical" evidence="1">
    <location>
        <begin position="81"/>
        <end position="97"/>
    </location>
</feature>
<reference evidence="2 3" key="1">
    <citation type="submission" date="2021-10" db="EMBL/GenBank/DDBJ databases">
        <title>Anaerobic single-cell dispensing facilitates the cultivation of human gut bacteria.</title>
        <authorList>
            <person name="Afrizal A."/>
        </authorList>
    </citation>
    <scope>NUCLEOTIDE SEQUENCE [LARGE SCALE GENOMIC DNA]</scope>
    <source>
        <strain evidence="2 3">CLA-AA-H244</strain>
    </source>
</reference>
<feature type="transmembrane region" description="Helical" evidence="1">
    <location>
        <begin position="143"/>
        <end position="176"/>
    </location>
</feature>
<keyword evidence="1" id="KW-1133">Transmembrane helix</keyword>